<proteinExistence type="predicted"/>
<dbReference type="EMBL" id="JABFDY010000011">
    <property type="protein sequence ID" value="KAF7701214.1"/>
    <property type="molecule type" value="Genomic_DNA"/>
</dbReference>
<gene>
    <name evidence="6" type="ORF">HF521_002379</name>
</gene>
<evidence type="ECO:0000256" key="3">
    <source>
        <dbReference type="SAM" id="Phobius"/>
    </source>
</evidence>
<feature type="transmembrane region" description="Helical" evidence="3">
    <location>
        <begin position="250"/>
        <end position="276"/>
    </location>
</feature>
<reference evidence="6" key="1">
    <citation type="submission" date="2020-08" db="EMBL/GenBank/DDBJ databases">
        <title>Chromosome-level assembly of Southern catfish (Silurus meridionalis) provides insights into visual adaptation to the nocturnal and benthic lifestyles.</title>
        <authorList>
            <person name="Zhang Y."/>
            <person name="Wang D."/>
            <person name="Peng Z."/>
        </authorList>
    </citation>
    <scope>NUCLEOTIDE SEQUENCE</scope>
    <source>
        <strain evidence="6">SWU-2019-XX</strain>
        <tissue evidence="6">Muscle</tissue>
    </source>
</reference>
<keyword evidence="3" id="KW-0472">Membrane</keyword>
<dbReference type="PROSITE" id="PS50835">
    <property type="entry name" value="IG_LIKE"/>
    <property type="match status" value="2"/>
</dbReference>
<feature type="compositionally biased region" description="Polar residues" evidence="2">
    <location>
        <begin position="367"/>
        <end position="378"/>
    </location>
</feature>
<dbReference type="SMART" id="SM00407">
    <property type="entry name" value="IGc1"/>
    <property type="match status" value="1"/>
</dbReference>
<keyword evidence="1" id="KW-0393">Immunoglobulin domain</keyword>
<name>A0A8T0B4G6_SILME</name>
<protein>
    <recommendedName>
        <fullName evidence="5">Ig-like domain-containing protein</fullName>
    </recommendedName>
</protein>
<dbReference type="SUPFAM" id="SSF48726">
    <property type="entry name" value="Immunoglobulin"/>
    <property type="match status" value="2"/>
</dbReference>
<keyword evidence="4" id="KW-0732">Signal</keyword>
<dbReference type="InterPro" id="IPR036179">
    <property type="entry name" value="Ig-like_dom_sf"/>
</dbReference>
<keyword evidence="7" id="KW-1185">Reference proteome</keyword>
<feature type="domain" description="Ig-like" evidence="5">
    <location>
        <begin position="18"/>
        <end position="119"/>
    </location>
</feature>
<dbReference type="InterPro" id="IPR003597">
    <property type="entry name" value="Ig_C1-set"/>
</dbReference>
<keyword evidence="3" id="KW-0812">Transmembrane</keyword>
<feature type="chain" id="PRO_5035754399" description="Ig-like domain-containing protein" evidence="4">
    <location>
        <begin position="24"/>
        <end position="378"/>
    </location>
</feature>
<organism evidence="6 7">
    <name type="scientific">Silurus meridionalis</name>
    <name type="common">Southern catfish</name>
    <name type="synonym">Silurus soldatovi meridionalis</name>
    <dbReference type="NCBI Taxonomy" id="175797"/>
    <lineage>
        <taxon>Eukaryota</taxon>
        <taxon>Metazoa</taxon>
        <taxon>Chordata</taxon>
        <taxon>Craniata</taxon>
        <taxon>Vertebrata</taxon>
        <taxon>Euteleostomi</taxon>
        <taxon>Actinopterygii</taxon>
        <taxon>Neopterygii</taxon>
        <taxon>Teleostei</taxon>
        <taxon>Ostariophysi</taxon>
        <taxon>Siluriformes</taxon>
        <taxon>Siluridae</taxon>
        <taxon>Silurus</taxon>
    </lineage>
</organism>
<dbReference type="OrthoDB" id="9940220at2759"/>
<evidence type="ECO:0000256" key="2">
    <source>
        <dbReference type="SAM" id="MobiDB-lite"/>
    </source>
</evidence>
<dbReference type="InterPro" id="IPR007110">
    <property type="entry name" value="Ig-like_dom"/>
</dbReference>
<dbReference type="InterPro" id="IPR003006">
    <property type="entry name" value="Ig/MHC_CS"/>
</dbReference>
<dbReference type="PROSITE" id="PS00290">
    <property type="entry name" value="IG_MHC"/>
    <property type="match status" value="1"/>
</dbReference>
<evidence type="ECO:0000313" key="7">
    <source>
        <dbReference type="Proteomes" id="UP000606274"/>
    </source>
</evidence>
<evidence type="ECO:0000313" key="6">
    <source>
        <dbReference type="EMBL" id="KAF7701214.1"/>
    </source>
</evidence>
<keyword evidence="3" id="KW-1133">Transmembrane helix</keyword>
<evidence type="ECO:0000259" key="5">
    <source>
        <dbReference type="PROSITE" id="PS50835"/>
    </source>
</evidence>
<dbReference type="InterPro" id="IPR050380">
    <property type="entry name" value="Immune_Resp_Modulators"/>
</dbReference>
<dbReference type="InterPro" id="IPR013783">
    <property type="entry name" value="Ig-like_fold"/>
</dbReference>
<comment type="caution">
    <text evidence="6">The sequence shown here is derived from an EMBL/GenBank/DDBJ whole genome shotgun (WGS) entry which is preliminary data.</text>
</comment>
<sequence length="378" mass="42108">MAVRSYFMYPVWILLCFPSAVRTENCSELQKEAIIGHQIHQELSTINCHYNRNESQQLVVSLETKHILCKYKYDKLSWSKQICNDNIKFQWTPQTGEISFQLLNLQFNNSAIYKCTVENYLPPPTRCLAQKSIFIDVQASPSVSVSCEKGPGGSLTMLCTSKGFYPYELKQAWLRSEKPNSYQNSSVVLNSSDIRWKQIHNTDGTWSITSSLPLSSGLGVYYCWVNHSALSQPIIVNITSTECTEIKERLTVLVTLVSGISCGVIAGIGLILAGCYKCSRKRNSSRSEVEAAPLPEPVSHRTLGSLGNHQPVPEVYSTLADYQPVPEVYSTLGDYQPVPEVYSTLGDYQPVPEVYSTLGSHQPVPCRNNSNGSPSLSL</sequence>
<evidence type="ECO:0000256" key="4">
    <source>
        <dbReference type="SAM" id="SignalP"/>
    </source>
</evidence>
<dbReference type="PANTHER" id="PTHR23411">
    <property type="entry name" value="TAPASIN"/>
    <property type="match status" value="1"/>
</dbReference>
<feature type="domain" description="Ig-like" evidence="5">
    <location>
        <begin position="141"/>
        <end position="239"/>
    </location>
</feature>
<dbReference type="Gene3D" id="2.60.40.10">
    <property type="entry name" value="Immunoglobulins"/>
    <property type="match status" value="2"/>
</dbReference>
<feature type="region of interest" description="Disordered" evidence="2">
    <location>
        <begin position="359"/>
        <end position="378"/>
    </location>
</feature>
<evidence type="ECO:0000256" key="1">
    <source>
        <dbReference type="ARBA" id="ARBA00023319"/>
    </source>
</evidence>
<dbReference type="AlphaFoldDB" id="A0A8T0B4G6"/>
<dbReference type="Proteomes" id="UP000606274">
    <property type="component" value="Unassembled WGS sequence"/>
</dbReference>
<accession>A0A8T0B4G6</accession>
<feature type="signal peptide" evidence="4">
    <location>
        <begin position="1"/>
        <end position="23"/>
    </location>
</feature>